<evidence type="ECO:0000256" key="7">
    <source>
        <dbReference type="SAM" id="Coils"/>
    </source>
</evidence>
<dbReference type="InterPro" id="IPR008881">
    <property type="entry name" value="Trigger_fac_ribosome-bd_bac"/>
</dbReference>
<evidence type="ECO:0000259" key="8">
    <source>
        <dbReference type="Pfam" id="PF00254"/>
    </source>
</evidence>
<name>A0A3B1C2N4_9ZZZZ</name>
<dbReference type="GO" id="GO:0044183">
    <property type="term" value="F:protein folding chaperone"/>
    <property type="evidence" value="ECO:0007669"/>
    <property type="project" value="TreeGrafter"/>
</dbReference>
<sequence length="441" mass="50944">MESSALKIEMIDVEPCVKKLVFEVPVERVDEEKEVAYRELSKSVTIPGFRKGHVPKRLLEQKYHKNVMGDVARKLIEEAYREGLEKNSLKPAGEPTVDDVNLEEKKPLTFTATVEIFPNIELVDFSGWTLTRKIKTVPDKEMDDILKHYQQEQSWFEPVVRDVVEEGDYPIIDYSASKEDGTLVEHFAGRNKQIEISSEGMLGDFQAGIIGMKKGEEKEFDVKLPKEFPIADMSDTMIRFKVKVHEIKKKVTPEINNELVKTISKFETVDEFKADLRKQLEKRNREMAENDLYESLIDKLIEENKFDLPKKTVERQAMMISNREEHKLKIQGFKPGEEGRDPEKIHDKHRKSAERILREEVILATFAKDKNLEVTKEDIDRQVASMAKSMKQSVEKVYELIKESGQGLDGLTHHAFREKALNAILENITIEDENIEDLNAK</sequence>
<reference evidence="11" key="1">
    <citation type="submission" date="2018-06" db="EMBL/GenBank/DDBJ databases">
        <authorList>
            <person name="Zhirakovskaya E."/>
        </authorList>
    </citation>
    <scope>NUCLEOTIDE SEQUENCE</scope>
</reference>
<keyword evidence="11" id="KW-0131">Cell cycle</keyword>
<dbReference type="GO" id="GO:0051301">
    <property type="term" value="P:cell division"/>
    <property type="evidence" value="ECO:0007669"/>
    <property type="project" value="UniProtKB-KW"/>
</dbReference>
<dbReference type="InterPro" id="IPR027304">
    <property type="entry name" value="Trigger_fact/SurA_dom_sf"/>
</dbReference>
<evidence type="ECO:0000259" key="10">
    <source>
        <dbReference type="Pfam" id="PF05698"/>
    </source>
</evidence>
<keyword evidence="11" id="KW-0132">Cell division</keyword>
<keyword evidence="4" id="KW-0697">Rotamase</keyword>
<accession>A0A3B1C2N4</accession>
<dbReference type="GO" id="GO:0003755">
    <property type="term" value="F:peptidyl-prolyl cis-trans isomerase activity"/>
    <property type="evidence" value="ECO:0007669"/>
    <property type="project" value="UniProtKB-KW"/>
</dbReference>
<dbReference type="EC" id="5.2.1.8" evidence="3"/>
<dbReference type="Pfam" id="PF05698">
    <property type="entry name" value="Trigger_C"/>
    <property type="match status" value="1"/>
</dbReference>
<dbReference type="InterPro" id="IPR008880">
    <property type="entry name" value="Trigger_fac_C"/>
</dbReference>
<dbReference type="Pfam" id="PF00254">
    <property type="entry name" value="FKBP_C"/>
    <property type="match status" value="1"/>
</dbReference>
<dbReference type="GO" id="GO:0015031">
    <property type="term" value="P:protein transport"/>
    <property type="evidence" value="ECO:0007669"/>
    <property type="project" value="InterPro"/>
</dbReference>
<evidence type="ECO:0000256" key="3">
    <source>
        <dbReference type="ARBA" id="ARBA00013194"/>
    </source>
</evidence>
<dbReference type="PANTHER" id="PTHR30560">
    <property type="entry name" value="TRIGGER FACTOR CHAPERONE AND PEPTIDYL-PROLYL CIS/TRANS ISOMERASE"/>
    <property type="match status" value="1"/>
</dbReference>
<dbReference type="Gene3D" id="1.10.3120.10">
    <property type="entry name" value="Trigger factor, C-terminal domain"/>
    <property type="match status" value="1"/>
</dbReference>
<comment type="similarity">
    <text evidence="2">Belongs to the FKBP-type PPIase family. Tig subfamily.</text>
</comment>
<evidence type="ECO:0000259" key="9">
    <source>
        <dbReference type="Pfam" id="PF05697"/>
    </source>
</evidence>
<dbReference type="InterPro" id="IPR046357">
    <property type="entry name" value="PPIase_dom_sf"/>
</dbReference>
<evidence type="ECO:0000256" key="6">
    <source>
        <dbReference type="ARBA" id="ARBA00023235"/>
    </source>
</evidence>
<dbReference type="PANTHER" id="PTHR30560:SF3">
    <property type="entry name" value="TRIGGER FACTOR-LIKE PROTEIN TIG, CHLOROPLASTIC"/>
    <property type="match status" value="1"/>
</dbReference>
<dbReference type="GO" id="GO:0043022">
    <property type="term" value="F:ribosome binding"/>
    <property type="evidence" value="ECO:0007669"/>
    <property type="project" value="TreeGrafter"/>
</dbReference>
<dbReference type="SUPFAM" id="SSF54534">
    <property type="entry name" value="FKBP-like"/>
    <property type="match status" value="1"/>
</dbReference>
<dbReference type="GO" id="GO:0051083">
    <property type="term" value="P:'de novo' cotranslational protein folding"/>
    <property type="evidence" value="ECO:0007669"/>
    <property type="project" value="TreeGrafter"/>
</dbReference>
<feature type="domain" description="Trigger factor C-terminal" evidence="10">
    <location>
        <begin position="268"/>
        <end position="426"/>
    </location>
</feature>
<gene>
    <name evidence="11" type="ORF">MNBD_NITROSPINAE02-206</name>
</gene>
<keyword evidence="7" id="KW-0175">Coiled coil</keyword>
<dbReference type="GO" id="GO:0043335">
    <property type="term" value="P:protein unfolding"/>
    <property type="evidence" value="ECO:0007669"/>
    <property type="project" value="TreeGrafter"/>
</dbReference>
<dbReference type="SUPFAM" id="SSF109998">
    <property type="entry name" value="Triger factor/SurA peptide-binding domain-like"/>
    <property type="match status" value="1"/>
</dbReference>
<dbReference type="Pfam" id="PF05697">
    <property type="entry name" value="Trigger_N"/>
    <property type="match status" value="1"/>
</dbReference>
<organism evidence="11">
    <name type="scientific">hydrothermal vent metagenome</name>
    <dbReference type="NCBI Taxonomy" id="652676"/>
    <lineage>
        <taxon>unclassified sequences</taxon>
        <taxon>metagenomes</taxon>
        <taxon>ecological metagenomes</taxon>
    </lineage>
</organism>
<keyword evidence="5" id="KW-0143">Chaperone</keyword>
<comment type="catalytic activity">
    <reaction evidence="1">
        <text>[protein]-peptidylproline (omega=180) = [protein]-peptidylproline (omega=0)</text>
        <dbReference type="Rhea" id="RHEA:16237"/>
        <dbReference type="Rhea" id="RHEA-COMP:10747"/>
        <dbReference type="Rhea" id="RHEA-COMP:10748"/>
        <dbReference type="ChEBI" id="CHEBI:83833"/>
        <dbReference type="ChEBI" id="CHEBI:83834"/>
        <dbReference type="EC" id="5.2.1.8"/>
    </reaction>
</comment>
<dbReference type="AlphaFoldDB" id="A0A3B1C2N4"/>
<dbReference type="InterPro" id="IPR036611">
    <property type="entry name" value="Trigger_fac_ribosome-bd_sf"/>
</dbReference>
<keyword evidence="6 11" id="KW-0413">Isomerase</keyword>
<dbReference type="NCBIfam" id="TIGR00115">
    <property type="entry name" value="tig"/>
    <property type="match status" value="1"/>
</dbReference>
<dbReference type="Gene3D" id="3.10.50.40">
    <property type="match status" value="1"/>
</dbReference>
<evidence type="ECO:0000256" key="1">
    <source>
        <dbReference type="ARBA" id="ARBA00000971"/>
    </source>
</evidence>
<dbReference type="SUPFAM" id="SSF102735">
    <property type="entry name" value="Trigger factor ribosome-binding domain"/>
    <property type="match status" value="1"/>
</dbReference>
<feature type="domain" description="Trigger factor ribosome-binding bacterial" evidence="9">
    <location>
        <begin position="8"/>
        <end position="147"/>
    </location>
</feature>
<feature type="coiled-coil region" evidence="7">
    <location>
        <begin position="269"/>
        <end position="303"/>
    </location>
</feature>
<dbReference type="EMBL" id="UOGE01000097">
    <property type="protein sequence ID" value="VAX24766.1"/>
    <property type="molecule type" value="Genomic_DNA"/>
</dbReference>
<dbReference type="InterPro" id="IPR005215">
    <property type="entry name" value="Trig_fac"/>
</dbReference>
<evidence type="ECO:0000256" key="2">
    <source>
        <dbReference type="ARBA" id="ARBA00005464"/>
    </source>
</evidence>
<dbReference type="HAMAP" id="MF_00303">
    <property type="entry name" value="Trigger_factor_Tig"/>
    <property type="match status" value="1"/>
</dbReference>
<evidence type="ECO:0000256" key="5">
    <source>
        <dbReference type="ARBA" id="ARBA00023186"/>
    </source>
</evidence>
<dbReference type="InterPro" id="IPR037041">
    <property type="entry name" value="Trigger_fac_C_sf"/>
</dbReference>
<dbReference type="PIRSF" id="PIRSF003095">
    <property type="entry name" value="Trigger_factor"/>
    <property type="match status" value="1"/>
</dbReference>
<evidence type="ECO:0000313" key="11">
    <source>
        <dbReference type="EMBL" id="VAX24766.1"/>
    </source>
</evidence>
<evidence type="ECO:0000256" key="4">
    <source>
        <dbReference type="ARBA" id="ARBA00023110"/>
    </source>
</evidence>
<protein>
    <recommendedName>
        <fullName evidence="3">peptidylprolyl isomerase</fullName>
        <ecNumber evidence="3">5.2.1.8</ecNumber>
    </recommendedName>
</protein>
<proteinExistence type="inferred from homology"/>
<feature type="domain" description="PPIase FKBP-type" evidence="8">
    <location>
        <begin position="164"/>
        <end position="233"/>
    </location>
</feature>
<dbReference type="Gene3D" id="3.30.70.1050">
    <property type="entry name" value="Trigger factor ribosome-binding domain"/>
    <property type="match status" value="1"/>
</dbReference>
<dbReference type="InterPro" id="IPR001179">
    <property type="entry name" value="PPIase_FKBP_dom"/>
</dbReference>